<evidence type="ECO:0000313" key="1">
    <source>
        <dbReference type="EMBL" id="CAG8762960.1"/>
    </source>
</evidence>
<accession>A0A9N9J590</accession>
<protein>
    <submittedName>
        <fullName evidence="1">6659_t:CDS:1</fullName>
    </submittedName>
</protein>
<comment type="caution">
    <text evidence="1">The sequence shown here is derived from an EMBL/GenBank/DDBJ whole genome shotgun (WGS) entry which is preliminary data.</text>
</comment>
<organism evidence="1 2">
    <name type="scientific">Ambispora leptoticha</name>
    <dbReference type="NCBI Taxonomy" id="144679"/>
    <lineage>
        <taxon>Eukaryota</taxon>
        <taxon>Fungi</taxon>
        <taxon>Fungi incertae sedis</taxon>
        <taxon>Mucoromycota</taxon>
        <taxon>Glomeromycotina</taxon>
        <taxon>Glomeromycetes</taxon>
        <taxon>Archaeosporales</taxon>
        <taxon>Ambisporaceae</taxon>
        <taxon>Ambispora</taxon>
    </lineage>
</organism>
<feature type="non-terminal residue" evidence="1">
    <location>
        <position position="57"/>
    </location>
</feature>
<proteinExistence type="predicted"/>
<gene>
    <name evidence="1" type="ORF">ALEPTO_LOCUS13733</name>
</gene>
<sequence>MPSSPIDDSVPPMIPRSKVHCHHSNHLSIPFFPTDFIFLFEVLFSTSVQMNNWSLTM</sequence>
<reference evidence="1" key="1">
    <citation type="submission" date="2021-06" db="EMBL/GenBank/DDBJ databases">
        <authorList>
            <person name="Kallberg Y."/>
            <person name="Tangrot J."/>
            <person name="Rosling A."/>
        </authorList>
    </citation>
    <scope>NUCLEOTIDE SEQUENCE</scope>
    <source>
        <strain evidence="1">FL130A</strain>
    </source>
</reference>
<dbReference type="EMBL" id="CAJVPS010047460">
    <property type="protein sequence ID" value="CAG8762960.1"/>
    <property type="molecule type" value="Genomic_DNA"/>
</dbReference>
<name>A0A9N9J590_9GLOM</name>
<dbReference type="Proteomes" id="UP000789508">
    <property type="component" value="Unassembled WGS sequence"/>
</dbReference>
<dbReference type="AlphaFoldDB" id="A0A9N9J590"/>
<keyword evidence="2" id="KW-1185">Reference proteome</keyword>
<evidence type="ECO:0000313" key="2">
    <source>
        <dbReference type="Proteomes" id="UP000789508"/>
    </source>
</evidence>